<gene>
    <name evidence="3" type="ORF">ACFQ2S_10440</name>
</gene>
<dbReference type="Gene3D" id="2.40.160.180">
    <property type="entry name" value="Carbohydrate-selective porin OprB"/>
    <property type="match status" value="1"/>
</dbReference>
<dbReference type="Proteomes" id="UP001597108">
    <property type="component" value="Unassembled WGS sequence"/>
</dbReference>
<dbReference type="RefSeq" id="WP_386074402.1">
    <property type="nucleotide sequence ID" value="NZ_JBHTJT010000012.1"/>
</dbReference>
<accession>A0ABW3IPM7</accession>
<dbReference type="InterPro" id="IPR007049">
    <property type="entry name" value="Carb-sel_porin_OprB"/>
</dbReference>
<comment type="similarity">
    <text evidence="1 2">Belongs to the OprB family.</text>
</comment>
<dbReference type="InterPro" id="IPR038673">
    <property type="entry name" value="OprB_sf"/>
</dbReference>
<reference evidence="4" key="1">
    <citation type="journal article" date="2019" name="Int. J. Syst. Evol. Microbiol.">
        <title>The Global Catalogue of Microorganisms (GCM) 10K type strain sequencing project: providing services to taxonomists for standard genome sequencing and annotation.</title>
        <authorList>
            <consortium name="The Broad Institute Genomics Platform"/>
            <consortium name="The Broad Institute Genome Sequencing Center for Infectious Disease"/>
            <person name="Wu L."/>
            <person name="Ma J."/>
        </authorList>
    </citation>
    <scope>NUCLEOTIDE SEQUENCE [LARGE SCALE GENOMIC DNA]</scope>
    <source>
        <strain evidence="4">CCUG 60524</strain>
    </source>
</reference>
<comment type="caution">
    <text evidence="3">The sequence shown here is derived from an EMBL/GenBank/DDBJ whole genome shotgun (WGS) entry which is preliminary data.</text>
</comment>
<evidence type="ECO:0000256" key="1">
    <source>
        <dbReference type="ARBA" id="ARBA00008769"/>
    </source>
</evidence>
<dbReference type="EMBL" id="JBHTJT010000012">
    <property type="protein sequence ID" value="MFD0980067.1"/>
    <property type="molecule type" value="Genomic_DNA"/>
</dbReference>
<dbReference type="PANTHER" id="PTHR37944">
    <property type="entry name" value="PORIN B"/>
    <property type="match status" value="1"/>
</dbReference>
<dbReference type="PANTHER" id="PTHR37944:SF1">
    <property type="entry name" value="PORIN B"/>
    <property type="match status" value="1"/>
</dbReference>
<evidence type="ECO:0000313" key="3">
    <source>
        <dbReference type="EMBL" id="MFD0980067.1"/>
    </source>
</evidence>
<proteinExistence type="inferred from homology"/>
<dbReference type="InterPro" id="IPR052932">
    <property type="entry name" value="OprB_Porin"/>
</dbReference>
<dbReference type="Pfam" id="PF04966">
    <property type="entry name" value="OprB"/>
    <property type="match status" value="1"/>
</dbReference>
<evidence type="ECO:0000313" key="4">
    <source>
        <dbReference type="Proteomes" id="UP001597108"/>
    </source>
</evidence>
<name>A0ABW3IPM7_9RHOB</name>
<sequence>MKLLQAFHHTLVHIFHQRNDREQSPVKPTLKSYILAPTLSGLFAAAPMATFAQSASNLAGPDSTPNVLASDAEDSDDLLGINKQQSWSEWKAGMKERTGLDFGIDYNVLGYKASSSLGEDNTASGALRFFGTWELLNRGQANSGKLVFKFEHRHAFTDVAPTDFGSELGYAGLVSSVFSDQGTRMTHFYWQQDFAEGRGTVYAGWLDVTDYTDVYALASPWSGFSNLAFQTGSGTIGGLPDGALGVMAGGFLSDNYYVAASIVDANGDPTDPLAGFDTFFNDFETFKTLEFGWTSGPDALFVDNAHVTLWQIDERTAAGTPSGYGAAFSYSKAIDNTWFPFIRGGWAKDGGSLYETALSAGFGYTTNPSQNMLGAGLNWSRPNEDTFGSKLDDQYSLEVFQQWQLTEGIELTPSIQVIKNPALNPTKDTVAMFGLRLRAAF</sequence>
<evidence type="ECO:0000256" key="2">
    <source>
        <dbReference type="RuleBase" id="RU363072"/>
    </source>
</evidence>
<organism evidence="3 4">
    <name type="scientific">Tropicimonas aquimaris</name>
    <dbReference type="NCBI Taxonomy" id="914152"/>
    <lineage>
        <taxon>Bacteria</taxon>
        <taxon>Pseudomonadati</taxon>
        <taxon>Pseudomonadota</taxon>
        <taxon>Alphaproteobacteria</taxon>
        <taxon>Rhodobacterales</taxon>
        <taxon>Roseobacteraceae</taxon>
        <taxon>Tropicimonas</taxon>
    </lineage>
</organism>
<keyword evidence="4" id="KW-1185">Reference proteome</keyword>
<protein>
    <submittedName>
        <fullName evidence="3">Carbohydrate porin</fullName>
    </submittedName>
</protein>